<dbReference type="Proteomes" id="UP000204225">
    <property type="component" value="Segment"/>
</dbReference>
<sequence>MENTNFILQYGDIVRIISPTNNSLDEKIFFIKFIDLTKIILLNDDLTTTLDIDDENGKLMDDTIDNIVLLYREESPSFVIQNNITIGKNISITFGGALPKIINGVITNTEEDMIEISILPVSDPPNIIYIDFAYSGIPEKYNIEKIVVKDAKDILSSETPEMPTGEDEPSKFLNLDNNDDLDYDLNNPIDDSKFNEILLDGFELEEDYEEFYHNVNVPDNEKRYTLDTQLNDYMDARLNKYKPSERNEAVIAEVNLELNRYKELRELYSVFDDNNNPRLPATKGEFYKPLKETLYNLNKKLYWLLPVVYNAKSLIYNEETEDVEDIDEEHTNTLKLGEFIQQINSVINKWSKTSTKDQINDYKTYINNLLSIIDNTTNIHSPEANVDSITRNKLDVNTQMHAISDIYDDFYSFVVKDGSIDKNRFSVEVYNQGMKMLQSDYVNNKRAYNFKDLTPTEKITVISFITLPLPVFNFSKINLEYTSIYTRSNLNTDFFNYYQTLNNDTVINKNILEEPHTEKFVNTHDTIHGNKLFDNINSFSIEDTNNKTAEEKLNLLMESFIPTNSSAIKYLSDVNKYVNFKALILDTQALNIDMYSLNNKDHKLINKLFNENIADYKKEYNTNKDLLGELINIVNKEPKKIKSKYNFDFDIINKDLKQALYDTYAIDPKLYNDKSELLNDFIEIDSGKFFTATLNKTIMDLIVSNLLDNFITQANKSNEPIPAEDNDDTCEKYYLSKKYTLMEDMMDDNNKELFVDAIYDNTLYSLVNEYPNEKATMDTNTFFLFLTEKIMDIMNLTKQNALREAKAIVEEKREVIDGDYAIFLDNETKKNYIYVRTNSSWVLDEKFKNDFHIDSNKILCDVNKDCISIGDKCMNGDKLGRKNMKEDVEKILDSFQAKYNLSIEEIKGKLNLNYENAKNYLLNVNKIKNEKDRYINNVIRSNYVELSYDIVESPYMGLKDKVLGIPDFIKRQEYIKKFCLKFTRDAIRDENIYWLYCNATGVKLMPTFLLKLANAFTSKQNYIRALDTICAEQGTISDDNNNWVDKHSGYIIKNIDFSSDEGYDEAGFKLNTNAVIGNEYNIKFDETNAPKDKKYEETTKGMITRVIHNMCSQMEIDIEPQYEFIINTVINKLKKSMKSKEEYEKAQLKAANKKDGKSKKNVPYEDMYNQILIYLTLSYLIVSIQINIPSVSTRKTFPGCVRSFSGYPMDGDQDKTTVVYIACVAKKTAENIKPWDAIMKLSADKIAKNIESYIDIHVLKDSAVIDLIAAKKEYLLLNKDEPIPEAVSVGKWHQFLPPLNDIKISKTNSMPLGETFENDLTDAYKKGKKNNMLETLLGKNIYLSNSIIESIQAVVNTKESLLTNSAGEPFLESACCDESINAIEYFMTKDKTIAENNKLIKNYNKVIETINTLNSPSILYHAENTKIILPKLKSGYNDETIYKAFIYYCNFNNQLPIDDELRNICSYKPLEYDGTKDTAEIVQHLKDDGKIYTKAMLDDLLDIINKRNIVIVDTNYPIINNVEKLRNVVKKYNTVDSVDDNLFQKLETLLDTFDIKKEDTEELDDIKNYLSRVNNIMKKNVMEFVRKSPDISKSFRDNMEKILNFEINTNTSEFYENYLYNLLNIFPNIILNKNMNVKKVPAHWLLSDIHNTDVINILDKYYKNLNSFSNKPGLELAFKLIKNKYAIFLKLIKIIKYNSPVKVSNGTDDNEIPSIFDKEFITYIYSYFFYSIINEYIQITKDDEFKLQIQETPDYDEDEVNKNIINYIFEFLNIMNNHSILISNSYAKIKDRILQAKAKETKGFTDHLKDLTDEEREVNNLFKSGKLGEWGVGLQKGMTKYDQKNYDVERLKMEAQVMKERKLNQTDNVTEMNKEIYKLDLEEEEQLSASIDEEEYNMGNIPDDDDFNSDEEDGDY</sequence>
<evidence type="ECO:0000313" key="2">
    <source>
        <dbReference type="Proteomes" id="UP000204225"/>
    </source>
</evidence>
<reference evidence="1 2" key="1">
    <citation type="journal article" date="2013" name="Proc. Natl. Acad. Sci. U.S.A.">
        <title>Genome of Phaeocystis globosa virus PgV-16T highlights the common ancestry of the largest known DNA viruses infecting eukaryotes.</title>
        <authorList>
            <person name="Santini S."/>
            <person name="Jeudy S."/>
            <person name="Bartoli J."/>
            <person name="Poirot O."/>
            <person name="Lescot M."/>
            <person name="Abergel C."/>
            <person name="Barbe V."/>
            <person name="Wommack K.E."/>
            <person name="Noordeloos A.A."/>
            <person name="Brussaard C.P."/>
            <person name="Claverie J.M."/>
        </authorList>
    </citation>
    <scope>NUCLEOTIDE SEQUENCE [LARGE SCALE GENOMIC DNA]</scope>
    <source>
        <strain evidence="1 2">16T</strain>
    </source>
</reference>
<gene>
    <name evidence="1" type="ORF">PGCG_00175</name>
</gene>
<organism evidence="1 2">
    <name type="scientific">Phaeocystis globosa virus PgV-16T</name>
    <dbReference type="NCBI Taxonomy" id="3071227"/>
    <lineage>
        <taxon>Viruses</taxon>
        <taxon>Varidnaviria</taxon>
        <taxon>Bamfordvirae</taxon>
        <taxon>Nucleocytoviricota</taxon>
        <taxon>Megaviricetes</taxon>
        <taxon>Imitervirales</taxon>
        <taxon>Mesomimiviridae</taxon>
        <taxon>Tethysvirus</taxon>
        <taxon>Tethysvirus hollandense</taxon>
    </lineage>
</organism>
<name>A0AC59EX12_9VIRU</name>
<dbReference type="EMBL" id="KC662249">
    <property type="protein sequence ID" value="AGM15486.1"/>
    <property type="molecule type" value="Genomic_DNA"/>
</dbReference>
<proteinExistence type="predicted"/>
<keyword evidence="2" id="KW-1185">Reference proteome</keyword>
<accession>A0AC59EX12</accession>
<evidence type="ECO:0000313" key="1">
    <source>
        <dbReference type="EMBL" id="AGM15486.1"/>
    </source>
</evidence>
<protein>
    <submittedName>
        <fullName evidence="1">Uncharacterized protein</fullName>
    </submittedName>
</protein>